<accession>A0A0E9WFT9</accession>
<feature type="region of interest" description="Disordered" evidence="1">
    <location>
        <begin position="57"/>
        <end position="76"/>
    </location>
</feature>
<feature type="compositionally biased region" description="Basic residues" evidence="1">
    <location>
        <begin position="57"/>
        <end position="66"/>
    </location>
</feature>
<reference evidence="2" key="2">
    <citation type="journal article" date="2015" name="Fish Shellfish Immunol.">
        <title>Early steps in the European eel (Anguilla anguilla)-Vibrio vulnificus interaction in the gills: Role of the RtxA13 toxin.</title>
        <authorList>
            <person name="Callol A."/>
            <person name="Pajuelo D."/>
            <person name="Ebbesson L."/>
            <person name="Teles M."/>
            <person name="MacKenzie S."/>
            <person name="Amaro C."/>
        </authorList>
    </citation>
    <scope>NUCLEOTIDE SEQUENCE</scope>
</reference>
<proteinExistence type="predicted"/>
<evidence type="ECO:0000256" key="1">
    <source>
        <dbReference type="SAM" id="MobiDB-lite"/>
    </source>
</evidence>
<dbReference type="AlphaFoldDB" id="A0A0E9WFT9"/>
<name>A0A0E9WFT9_ANGAN</name>
<evidence type="ECO:0000313" key="2">
    <source>
        <dbReference type="EMBL" id="JAH89239.1"/>
    </source>
</evidence>
<organism evidence="2">
    <name type="scientific">Anguilla anguilla</name>
    <name type="common">European freshwater eel</name>
    <name type="synonym">Muraena anguilla</name>
    <dbReference type="NCBI Taxonomy" id="7936"/>
    <lineage>
        <taxon>Eukaryota</taxon>
        <taxon>Metazoa</taxon>
        <taxon>Chordata</taxon>
        <taxon>Craniata</taxon>
        <taxon>Vertebrata</taxon>
        <taxon>Euteleostomi</taxon>
        <taxon>Actinopterygii</taxon>
        <taxon>Neopterygii</taxon>
        <taxon>Teleostei</taxon>
        <taxon>Anguilliformes</taxon>
        <taxon>Anguillidae</taxon>
        <taxon>Anguilla</taxon>
    </lineage>
</organism>
<sequence length="76" mass="9107">MKSSQIPVLELVQQLYKVRNKYWSDTFPLWDRDGIQWRLTNKTQQHRGIMSLFTQGKKNKQTKKKNTIASKEKIIQ</sequence>
<dbReference type="EMBL" id="GBXM01019338">
    <property type="protein sequence ID" value="JAH89239.1"/>
    <property type="molecule type" value="Transcribed_RNA"/>
</dbReference>
<reference evidence="2" key="1">
    <citation type="submission" date="2014-11" db="EMBL/GenBank/DDBJ databases">
        <authorList>
            <person name="Amaro Gonzalez C."/>
        </authorList>
    </citation>
    <scope>NUCLEOTIDE SEQUENCE</scope>
</reference>
<protein>
    <submittedName>
        <fullName evidence="2">Uncharacterized protein</fullName>
    </submittedName>
</protein>